<evidence type="ECO:0000256" key="1">
    <source>
        <dbReference type="SAM" id="SignalP"/>
    </source>
</evidence>
<comment type="caution">
    <text evidence="4">The sequence shown here is derived from an EMBL/GenBank/DDBJ whole genome shotgun (WGS) entry which is preliminary data.</text>
</comment>
<dbReference type="CDD" id="cd12797">
    <property type="entry name" value="M23_peptidase"/>
    <property type="match status" value="1"/>
</dbReference>
<evidence type="ECO:0000259" key="2">
    <source>
        <dbReference type="Pfam" id="PF01551"/>
    </source>
</evidence>
<gene>
    <name evidence="4" type="ORF">IRJ16_13320</name>
</gene>
<evidence type="ECO:0000313" key="5">
    <source>
        <dbReference type="Proteomes" id="UP000622475"/>
    </source>
</evidence>
<dbReference type="PANTHER" id="PTHR21666:SF270">
    <property type="entry name" value="MUREIN HYDROLASE ACTIVATOR ENVC"/>
    <property type="match status" value="1"/>
</dbReference>
<feature type="signal peptide" evidence="1">
    <location>
        <begin position="1"/>
        <end position="19"/>
    </location>
</feature>
<reference evidence="4" key="1">
    <citation type="submission" date="2020-10" db="EMBL/GenBank/DDBJ databases">
        <title>Mucilaginibacter mali sp. nov., isolated from rhizosphere soil of apple orchard.</title>
        <authorList>
            <person name="Lee J.-S."/>
            <person name="Kim H.S."/>
            <person name="Kim J.-S."/>
        </authorList>
    </citation>
    <scope>NUCLEOTIDE SEQUENCE</scope>
    <source>
        <strain evidence="4">KCTC 22746</strain>
    </source>
</reference>
<dbReference type="EMBL" id="JADFFL010000004">
    <property type="protein sequence ID" value="MBE9662869.1"/>
    <property type="molecule type" value="Genomic_DNA"/>
</dbReference>
<dbReference type="Pfam" id="PF13026">
    <property type="entry name" value="DUF3887"/>
    <property type="match status" value="1"/>
</dbReference>
<protein>
    <submittedName>
        <fullName evidence="4">Peptidoglycan DD-metalloendopeptidase family protein</fullName>
    </submittedName>
</protein>
<dbReference type="PANTHER" id="PTHR21666">
    <property type="entry name" value="PEPTIDASE-RELATED"/>
    <property type="match status" value="1"/>
</dbReference>
<dbReference type="InterPro" id="IPR016047">
    <property type="entry name" value="M23ase_b-sheet_dom"/>
</dbReference>
<dbReference type="RefSeq" id="WP_194112089.1">
    <property type="nucleotide sequence ID" value="NZ_JADFFL010000004.1"/>
</dbReference>
<name>A0A929PX69_9SPHI</name>
<sequence length="323" mass="36460">MKKLIILIAFAGIAFSARAQYYETSALKKVTEAFTNYYNGGAYRAVYNLFTPAMKDGFPFDKATDYFTDFNKRAGKINSREFVRLEGLYAIYKAQCERGTWTIRLAVDEEREQIFGLYVFPYKDSDLPVIKRNATKLMLPFKGEWDVFWGGDTKEQNYHIIYPDLKNAFDVFIKGSSGKTFKNGGRTNPDYYAFGKELLAPCDGEIVLAVDGIKDNKPGMLNLAYGPGNSVVIRTVNNEYLVLMHFKQFSIAVKQGQQVKQGDLLGLCGNSGNSSEPHLHFHIQNVEEQTIATGVKCYFDGIYVDGALKKDHSILKGEKVRNK</sequence>
<evidence type="ECO:0000259" key="3">
    <source>
        <dbReference type="Pfam" id="PF13026"/>
    </source>
</evidence>
<dbReference type="SUPFAM" id="SSF51261">
    <property type="entry name" value="Duplicated hybrid motif"/>
    <property type="match status" value="1"/>
</dbReference>
<dbReference type="Pfam" id="PF01551">
    <property type="entry name" value="Peptidase_M23"/>
    <property type="match status" value="1"/>
</dbReference>
<feature type="domain" description="DUF3887" evidence="3">
    <location>
        <begin position="32"/>
        <end position="112"/>
    </location>
</feature>
<dbReference type="Proteomes" id="UP000622475">
    <property type="component" value="Unassembled WGS sequence"/>
</dbReference>
<dbReference type="GO" id="GO:0004222">
    <property type="term" value="F:metalloendopeptidase activity"/>
    <property type="evidence" value="ECO:0007669"/>
    <property type="project" value="TreeGrafter"/>
</dbReference>
<feature type="domain" description="M23ase beta-sheet core" evidence="2">
    <location>
        <begin position="195"/>
        <end position="287"/>
    </location>
</feature>
<dbReference type="InterPro" id="IPR024981">
    <property type="entry name" value="DUF3887"/>
</dbReference>
<keyword evidence="1" id="KW-0732">Signal</keyword>
<keyword evidence="5" id="KW-1185">Reference proteome</keyword>
<dbReference type="InterPro" id="IPR050570">
    <property type="entry name" value="Cell_wall_metabolism_enzyme"/>
</dbReference>
<feature type="chain" id="PRO_5037243882" evidence="1">
    <location>
        <begin position="20"/>
        <end position="323"/>
    </location>
</feature>
<dbReference type="InterPro" id="IPR011055">
    <property type="entry name" value="Dup_hybrid_motif"/>
</dbReference>
<dbReference type="Gene3D" id="3.10.450.590">
    <property type="match status" value="1"/>
</dbReference>
<dbReference type="AlphaFoldDB" id="A0A929PX69"/>
<accession>A0A929PX69</accession>
<organism evidence="4 5">
    <name type="scientific">Mucilaginibacter myungsuensis</name>
    <dbReference type="NCBI Taxonomy" id="649104"/>
    <lineage>
        <taxon>Bacteria</taxon>
        <taxon>Pseudomonadati</taxon>
        <taxon>Bacteroidota</taxon>
        <taxon>Sphingobacteriia</taxon>
        <taxon>Sphingobacteriales</taxon>
        <taxon>Sphingobacteriaceae</taxon>
        <taxon>Mucilaginibacter</taxon>
    </lineage>
</organism>
<proteinExistence type="predicted"/>
<dbReference type="Gene3D" id="2.70.70.10">
    <property type="entry name" value="Glucose Permease (Domain IIA)"/>
    <property type="match status" value="1"/>
</dbReference>
<evidence type="ECO:0000313" key="4">
    <source>
        <dbReference type="EMBL" id="MBE9662869.1"/>
    </source>
</evidence>